<name>A0A9P0MY43_SPOLI</name>
<evidence type="ECO:0000313" key="2">
    <source>
        <dbReference type="Proteomes" id="UP001153321"/>
    </source>
</evidence>
<protein>
    <submittedName>
        <fullName evidence="1">Uncharacterized protein</fullName>
    </submittedName>
</protein>
<evidence type="ECO:0000313" key="1">
    <source>
        <dbReference type="EMBL" id="CAH1637667.1"/>
    </source>
</evidence>
<sequence length="126" mass="14731">MCPKYPHRHYNVSKGTQIILNVFGHNFKYRLNQYLSGPIHTRTYIKLTPSFADCTSPIITTGKKAFFFIHLYIYLNIIRNYKLEENMAIDYVSTTPLQPRGYNRTTRGAHTISIKIIGYRFNHATI</sequence>
<organism evidence="1 2">
    <name type="scientific">Spodoptera littoralis</name>
    <name type="common">Egyptian cotton leafworm</name>
    <dbReference type="NCBI Taxonomy" id="7109"/>
    <lineage>
        <taxon>Eukaryota</taxon>
        <taxon>Metazoa</taxon>
        <taxon>Ecdysozoa</taxon>
        <taxon>Arthropoda</taxon>
        <taxon>Hexapoda</taxon>
        <taxon>Insecta</taxon>
        <taxon>Pterygota</taxon>
        <taxon>Neoptera</taxon>
        <taxon>Endopterygota</taxon>
        <taxon>Lepidoptera</taxon>
        <taxon>Glossata</taxon>
        <taxon>Ditrysia</taxon>
        <taxon>Noctuoidea</taxon>
        <taxon>Noctuidae</taxon>
        <taxon>Amphipyrinae</taxon>
        <taxon>Spodoptera</taxon>
    </lineage>
</organism>
<accession>A0A9P0MY43</accession>
<dbReference type="AlphaFoldDB" id="A0A9P0MY43"/>
<dbReference type="EMBL" id="LR824547">
    <property type="protein sequence ID" value="CAH1637667.1"/>
    <property type="molecule type" value="Genomic_DNA"/>
</dbReference>
<proteinExistence type="predicted"/>
<reference evidence="1" key="1">
    <citation type="submission" date="2022-02" db="EMBL/GenBank/DDBJ databases">
        <authorList>
            <person name="King R."/>
        </authorList>
    </citation>
    <scope>NUCLEOTIDE SEQUENCE</scope>
</reference>
<gene>
    <name evidence="1" type="ORF">SPLIT_LOCUS3025</name>
</gene>
<keyword evidence="2" id="KW-1185">Reference proteome</keyword>
<dbReference type="Proteomes" id="UP001153321">
    <property type="component" value="Chromosome 16"/>
</dbReference>